<dbReference type="AlphaFoldDB" id="A0A3P9I028"/>
<evidence type="ECO:0008006" key="4">
    <source>
        <dbReference type="Google" id="ProtNLM"/>
    </source>
</evidence>
<proteinExistence type="predicted"/>
<reference evidence="2" key="3">
    <citation type="submission" date="2025-05" db="UniProtKB">
        <authorList>
            <consortium name="Ensembl"/>
        </authorList>
    </citation>
    <scope>IDENTIFICATION</scope>
    <source>
        <strain evidence="2">HSOK</strain>
    </source>
</reference>
<dbReference type="Ensembl" id="ENSORLT00015020815.1">
    <property type="protein sequence ID" value="ENSORLP00015013308.1"/>
    <property type="gene ID" value="ENSORLG00015014198.1"/>
</dbReference>
<organism evidence="2 3">
    <name type="scientific">Oryzias latipes</name>
    <name type="common">Japanese rice fish</name>
    <name type="synonym">Japanese killifish</name>
    <dbReference type="NCBI Taxonomy" id="8090"/>
    <lineage>
        <taxon>Eukaryota</taxon>
        <taxon>Metazoa</taxon>
        <taxon>Chordata</taxon>
        <taxon>Craniata</taxon>
        <taxon>Vertebrata</taxon>
        <taxon>Euteleostomi</taxon>
        <taxon>Actinopterygii</taxon>
        <taxon>Neopterygii</taxon>
        <taxon>Teleostei</taxon>
        <taxon>Neoteleostei</taxon>
        <taxon>Acanthomorphata</taxon>
        <taxon>Ovalentaria</taxon>
        <taxon>Atherinomorphae</taxon>
        <taxon>Beloniformes</taxon>
        <taxon>Adrianichthyidae</taxon>
        <taxon>Oryziinae</taxon>
        <taxon>Oryzias</taxon>
    </lineage>
</organism>
<feature type="compositionally biased region" description="Low complexity" evidence="1">
    <location>
        <begin position="176"/>
        <end position="186"/>
    </location>
</feature>
<feature type="compositionally biased region" description="Basic and acidic residues" evidence="1">
    <location>
        <begin position="496"/>
        <end position="520"/>
    </location>
</feature>
<feature type="region of interest" description="Disordered" evidence="1">
    <location>
        <begin position="452"/>
        <end position="537"/>
    </location>
</feature>
<protein>
    <recommendedName>
        <fullName evidence="4">Lung adenoma susceptibility protein 2</fullName>
    </recommendedName>
</protein>
<dbReference type="PANTHER" id="PTHR35079:SF1">
    <property type="entry name" value="LUNG ADENOMA SUSCEPTIBILITY PROTEIN 2"/>
    <property type="match status" value="1"/>
</dbReference>
<dbReference type="Ensembl" id="ENSORLT00015020646.1">
    <property type="protein sequence ID" value="ENSORLP00015013302.1"/>
    <property type="gene ID" value="ENSORLG00015014198.1"/>
</dbReference>
<reference evidence="2 3" key="2">
    <citation type="submission" date="2017-04" db="EMBL/GenBank/DDBJ databases">
        <title>CpG methylation of centromeres and impact of large insertions on vertebrate speciation.</title>
        <authorList>
            <person name="Ichikawa K."/>
            <person name="Yoshimura J."/>
            <person name="Morishita S."/>
        </authorList>
    </citation>
    <scope>NUCLEOTIDE SEQUENCE</scope>
    <source>
        <strain evidence="2 3">HSOK</strain>
    </source>
</reference>
<dbReference type="PANTHER" id="PTHR35079">
    <property type="entry name" value="LUNG ADENOMA SUSCEPTIBILITY PROTEIN 2"/>
    <property type="match status" value="1"/>
</dbReference>
<name>A0A3P9I028_ORYLA</name>
<feature type="region of interest" description="Disordered" evidence="1">
    <location>
        <begin position="263"/>
        <end position="289"/>
    </location>
</feature>
<sequence length="537" mass="58040">MDCSRWSEFPSPESCVTSLLSSSGHLRSSLRPSDQNATFTYKDKQYDSASAALDAYIADFEESGRTAGSLRLPHGPPPTPRKKGGAPRNRDVLRERLTDRELDFLHLPVSSLHHHSNRQRLSMTTDELLSMPNDGSMPVTHTSAFIRGLLTPSGAPQSCCFSPRPSDRTGAGPSGSRAAPHPQSQPSAPPRLHRCRERPEVLSLKAADPSSSSADRAPVPEASSLLHFPHWFTRNKAAMDCSDISSVPDLMYPAWLQLFDGADAPRPSGPEPRLDRAVPSRAVSRTGAPSWVADLEEDDDADHASTQVTTSDSQQLLRRLRLELAEQISALAADRSGSAAVTALHKENKMGSLIDKADRVLTWLSQSAVAAGSSAPLISSDAVSMEDPPPFPLGTAGEACAQVETDGTHQVDDCGSHGNGIQTLPGPVEALKLMLFRLQTVEAELQRRVETTAPPSLCGSPQTPRAQVPEGEARLRGSPGSPSLQRALHHLNHLKLLVEEPRRKKPDPGEEKDKDEDEGRYSSSSADRLISSQQEPL</sequence>
<reference key="1">
    <citation type="journal article" date="2007" name="Nature">
        <title>The medaka draft genome and insights into vertebrate genome evolution.</title>
        <authorList>
            <person name="Kasahara M."/>
            <person name="Naruse K."/>
            <person name="Sasaki S."/>
            <person name="Nakatani Y."/>
            <person name="Qu W."/>
            <person name="Ahsan B."/>
            <person name="Yamada T."/>
            <person name="Nagayasu Y."/>
            <person name="Doi K."/>
            <person name="Kasai Y."/>
            <person name="Jindo T."/>
            <person name="Kobayashi D."/>
            <person name="Shimada A."/>
            <person name="Toyoda A."/>
            <person name="Kuroki Y."/>
            <person name="Fujiyama A."/>
            <person name="Sasaki T."/>
            <person name="Shimizu A."/>
            <person name="Asakawa S."/>
            <person name="Shimizu N."/>
            <person name="Hashimoto S."/>
            <person name="Yang J."/>
            <person name="Lee Y."/>
            <person name="Matsushima K."/>
            <person name="Sugano S."/>
            <person name="Sakaizumi M."/>
            <person name="Narita T."/>
            <person name="Ohishi K."/>
            <person name="Haga S."/>
            <person name="Ohta F."/>
            <person name="Nomoto H."/>
            <person name="Nogata K."/>
            <person name="Morishita T."/>
            <person name="Endo T."/>
            <person name="Shin-I T."/>
            <person name="Takeda H."/>
            <person name="Morishita S."/>
            <person name="Kohara Y."/>
        </authorList>
    </citation>
    <scope>NUCLEOTIDE SEQUENCE [LARGE SCALE GENOMIC DNA]</scope>
    <source>
        <strain>Hd-rR</strain>
    </source>
</reference>
<dbReference type="Proteomes" id="UP000265200">
    <property type="component" value="Chromosome 12"/>
</dbReference>
<feature type="compositionally biased region" description="Polar residues" evidence="1">
    <location>
        <begin position="521"/>
        <end position="537"/>
    </location>
</feature>
<feature type="region of interest" description="Disordered" evidence="1">
    <location>
        <begin position="66"/>
        <end position="90"/>
    </location>
</feature>
<evidence type="ECO:0000313" key="2">
    <source>
        <dbReference type="Ensembl" id="ENSORLP00015013302.1"/>
    </source>
</evidence>
<dbReference type="InterPro" id="IPR052679">
    <property type="entry name" value="Cell_Prolif_Regulator"/>
</dbReference>
<evidence type="ECO:0000313" key="3">
    <source>
        <dbReference type="Proteomes" id="UP000265200"/>
    </source>
</evidence>
<feature type="region of interest" description="Disordered" evidence="1">
    <location>
        <begin position="156"/>
        <end position="193"/>
    </location>
</feature>
<accession>A0A3P9I028</accession>
<evidence type="ECO:0000256" key="1">
    <source>
        <dbReference type="SAM" id="MobiDB-lite"/>
    </source>
</evidence>